<organism evidence="1 2">
    <name type="scientific">Necator americanus</name>
    <name type="common">Human hookworm</name>
    <dbReference type="NCBI Taxonomy" id="51031"/>
    <lineage>
        <taxon>Eukaryota</taxon>
        <taxon>Metazoa</taxon>
        <taxon>Ecdysozoa</taxon>
        <taxon>Nematoda</taxon>
        <taxon>Chromadorea</taxon>
        <taxon>Rhabditida</taxon>
        <taxon>Rhabditina</taxon>
        <taxon>Rhabditomorpha</taxon>
        <taxon>Strongyloidea</taxon>
        <taxon>Ancylostomatidae</taxon>
        <taxon>Bunostominae</taxon>
        <taxon>Necator</taxon>
    </lineage>
</organism>
<name>W2TJU0_NECAM</name>
<dbReference type="EMBL" id="KI658580">
    <property type="protein sequence ID" value="ETN82068.1"/>
    <property type="molecule type" value="Genomic_DNA"/>
</dbReference>
<dbReference type="Proteomes" id="UP000053676">
    <property type="component" value="Unassembled WGS sequence"/>
</dbReference>
<evidence type="ECO:0000313" key="1">
    <source>
        <dbReference type="EMBL" id="ETN82068.1"/>
    </source>
</evidence>
<sequence length="67" mass="7243">MKSPKTVSNMKTTSMERFERYATLAGYGPQNMLPNGAAIDTQRGPGISGKQFKSATCKQHLIPAAVE</sequence>
<evidence type="ECO:0000313" key="2">
    <source>
        <dbReference type="Proteomes" id="UP000053676"/>
    </source>
</evidence>
<proteinExistence type="predicted"/>
<reference evidence="2" key="1">
    <citation type="journal article" date="2014" name="Nat. Genet.">
        <title>Genome of the human hookworm Necator americanus.</title>
        <authorList>
            <person name="Tang Y.T."/>
            <person name="Gao X."/>
            <person name="Rosa B.A."/>
            <person name="Abubucker S."/>
            <person name="Hallsworth-Pepin K."/>
            <person name="Martin J."/>
            <person name="Tyagi R."/>
            <person name="Heizer E."/>
            <person name="Zhang X."/>
            <person name="Bhonagiri-Palsikar V."/>
            <person name="Minx P."/>
            <person name="Warren W.C."/>
            <person name="Wang Q."/>
            <person name="Zhan B."/>
            <person name="Hotez P.J."/>
            <person name="Sternberg P.W."/>
            <person name="Dougall A."/>
            <person name="Gaze S.T."/>
            <person name="Mulvenna J."/>
            <person name="Sotillo J."/>
            <person name="Ranganathan S."/>
            <person name="Rabelo E.M."/>
            <person name="Wilson R.K."/>
            <person name="Felgner P.L."/>
            <person name="Bethony J."/>
            <person name="Hawdon J.M."/>
            <person name="Gasser R.B."/>
            <person name="Loukas A."/>
            <person name="Mitreva M."/>
        </authorList>
    </citation>
    <scope>NUCLEOTIDE SEQUENCE [LARGE SCALE GENOMIC DNA]</scope>
</reference>
<protein>
    <submittedName>
        <fullName evidence="1">Uncharacterized protein</fullName>
    </submittedName>
</protein>
<dbReference type="AlphaFoldDB" id="W2TJU0"/>
<accession>W2TJU0</accession>
<dbReference type="KEGG" id="nai:NECAME_17795"/>
<keyword evidence="2" id="KW-1185">Reference proteome</keyword>
<gene>
    <name evidence="1" type="ORF">NECAME_17795</name>
</gene>